<sequence length="450" mass="48192">MDIFGAVARRDVAAVRGLLAADRKLAGARDPSDRRPLHLAAERGDLEIARLLLENGARPDAKDKQKRTPLHSAVEGGHRDVARALVRAGAGVSALQQPKYGPLHGWLETGNEAAVDLAVELGADVNHVLQRYGRRIAPLHALAESGHATLSMDCRVRTGRMLLERGADPDARDDRDKTPLHLAAEQGHGPLMEVLLDHGADIEAREKEGGTPLFFAVASADLFAVELLLRRGADPHVRAGDGKTPLDYARDYFGFRYIAETLAEAAGQPVPVRMGRSRPGEFLCACKKGYLDLARRILSDDPNVVHARGAAGLIEAATALHLAATFGQPQIARLLLDHGHPVDAVDQWGTTPLMDAAKMGHIDVARALLDRGAQVNARDAHGSTALHEAAYPRAGADDLVGLLLGAGADPAVRDDNDKRALDRARGHLGHPMFAEHQGTLERVAALLEQA</sequence>
<dbReference type="Pfam" id="PF00023">
    <property type="entry name" value="Ank"/>
    <property type="match status" value="1"/>
</dbReference>
<dbReference type="Pfam" id="PF12796">
    <property type="entry name" value="Ank_2"/>
    <property type="match status" value="3"/>
</dbReference>
<feature type="repeat" description="ANK" evidence="3">
    <location>
        <begin position="315"/>
        <end position="347"/>
    </location>
</feature>
<dbReference type="PROSITE" id="PS50088">
    <property type="entry name" value="ANK_REPEAT"/>
    <property type="match status" value="8"/>
</dbReference>
<evidence type="ECO:0000256" key="3">
    <source>
        <dbReference type="PROSITE-ProRule" id="PRU00023"/>
    </source>
</evidence>
<keyword evidence="2 3" id="KW-0040">ANK repeat</keyword>
<feature type="repeat" description="ANK" evidence="3">
    <location>
        <begin position="381"/>
        <end position="415"/>
    </location>
</feature>
<feature type="repeat" description="ANK" evidence="3">
    <location>
        <begin position="208"/>
        <end position="240"/>
    </location>
</feature>
<dbReference type="PROSITE" id="PS50297">
    <property type="entry name" value="ANK_REP_REGION"/>
    <property type="match status" value="7"/>
</dbReference>
<dbReference type="EMBL" id="CADCTO010000494">
    <property type="protein sequence ID" value="CAA9282670.1"/>
    <property type="molecule type" value="Genomic_DNA"/>
</dbReference>
<dbReference type="SMART" id="SM00248">
    <property type="entry name" value="ANK"/>
    <property type="match status" value="10"/>
</dbReference>
<accession>A0A6J4JN45</accession>
<dbReference type="PANTHER" id="PTHR24171">
    <property type="entry name" value="ANKYRIN REPEAT DOMAIN-CONTAINING PROTEIN 39-RELATED"/>
    <property type="match status" value="1"/>
</dbReference>
<dbReference type="InterPro" id="IPR036770">
    <property type="entry name" value="Ankyrin_rpt-contain_sf"/>
</dbReference>
<evidence type="ECO:0000256" key="2">
    <source>
        <dbReference type="ARBA" id="ARBA00023043"/>
    </source>
</evidence>
<evidence type="ECO:0000313" key="4">
    <source>
        <dbReference type="EMBL" id="CAA9282670.1"/>
    </source>
</evidence>
<organism evidence="4">
    <name type="scientific">uncultured Armatimonadetes bacterium</name>
    <dbReference type="NCBI Taxonomy" id="157466"/>
    <lineage>
        <taxon>Bacteria</taxon>
        <taxon>Bacillati</taxon>
        <taxon>Armatimonadota</taxon>
        <taxon>environmental samples</taxon>
    </lineage>
</organism>
<dbReference type="Gene3D" id="1.25.40.20">
    <property type="entry name" value="Ankyrin repeat-containing domain"/>
    <property type="match status" value="3"/>
</dbReference>
<dbReference type="SUPFAM" id="SSF48403">
    <property type="entry name" value="Ankyrin repeat"/>
    <property type="match status" value="2"/>
</dbReference>
<feature type="repeat" description="ANK" evidence="3">
    <location>
        <begin position="134"/>
        <end position="174"/>
    </location>
</feature>
<dbReference type="InterPro" id="IPR002110">
    <property type="entry name" value="Ankyrin_rpt"/>
</dbReference>
<feature type="repeat" description="ANK" evidence="3">
    <location>
        <begin position="32"/>
        <end position="64"/>
    </location>
</feature>
<protein>
    <submittedName>
        <fullName evidence="4">Uncharacterized protein</fullName>
    </submittedName>
</protein>
<keyword evidence="1" id="KW-0677">Repeat</keyword>
<gene>
    <name evidence="4" type="ORF">AVDCRST_MAG63-4058</name>
</gene>
<reference evidence="4" key="1">
    <citation type="submission" date="2020-02" db="EMBL/GenBank/DDBJ databases">
        <authorList>
            <person name="Meier V. D."/>
        </authorList>
    </citation>
    <scope>NUCLEOTIDE SEQUENCE</scope>
    <source>
        <strain evidence="4">AVDCRST_MAG63</strain>
    </source>
</reference>
<feature type="repeat" description="ANK" evidence="3">
    <location>
        <begin position="175"/>
        <end position="207"/>
    </location>
</feature>
<dbReference type="PANTHER" id="PTHR24171:SF8">
    <property type="entry name" value="BRCA1-ASSOCIATED RING DOMAIN PROTEIN 1"/>
    <property type="match status" value="1"/>
</dbReference>
<dbReference type="AlphaFoldDB" id="A0A6J4JN45"/>
<feature type="repeat" description="ANK" evidence="3">
    <location>
        <begin position="65"/>
        <end position="97"/>
    </location>
</feature>
<name>A0A6J4JN45_9BACT</name>
<feature type="repeat" description="ANK" evidence="3">
    <location>
        <begin position="348"/>
        <end position="380"/>
    </location>
</feature>
<dbReference type="PRINTS" id="PR01415">
    <property type="entry name" value="ANKYRIN"/>
</dbReference>
<proteinExistence type="predicted"/>
<evidence type="ECO:0000256" key="1">
    <source>
        <dbReference type="ARBA" id="ARBA00022737"/>
    </source>
</evidence>